<dbReference type="EMBL" id="FYEH01000003">
    <property type="protein sequence ID" value="SNB62095.1"/>
    <property type="molecule type" value="Genomic_DNA"/>
</dbReference>
<keyword evidence="3" id="KW-1185">Reference proteome</keyword>
<evidence type="ECO:0000313" key="2">
    <source>
        <dbReference type="EMBL" id="SNB62095.1"/>
    </source>
</evidence>
<evidence type="ECO:0000256" key="1">
    <source>
        <dbReference type="SAM" id="Phobius"/>
    </source>
</evidence>
<dbReference type="AlphaFoldDB" id="A0A212QRA2"/>
<gene>
    <name evidence="2" type="ORF">SAMN07250955_10335</name>
</gene>
<dbReference type="RefSeq" id="WP_207761940.1">
    <property type="nucleotide sequence ID" value="NZ_FYEH01000003.1"/>
</dbReference>
<proteinExistence type="predicted"/>
<name>A0A212QRA2_9PROT</name>
<protein>
    <submittedName>
        <fullName evidence="2">Cobalt transporter subunit CbtB</fullName>
    </submittedName>
</protein>
<dbReference type="Proteomes" id="UP000197065">
    <property type="component" value="Unassembled WGS sequence"/>
</dbReference>
<reference evidence="2 3" key="1">
    <citation type="submission" date="2017-06" db="EMBL/GenBank/DDBJ databases">
        <authorList>
            <person name="Kim H.J."/>
            <person name="Triplett B.A."/>
        </authorList>
    </citation>
    <scope>NUCLEOTIDE SEQUENCE [LARGE SCALE GENOMIC DNA]</scope>
    <source>
        <strain evidence="2 3">B29T1</strain>
    </source>
</reference>
<dbReference type="InterPro" id="IPR012667">
    <property type="entry name" value="CbtB_put"/>
</dbReference>
<dbReference type="Pfam" id="PF09489">
    <property type="entry name" value="CbtB"/>
    <property type="match status" value="1"/>
</dbReference>
<organism evidence="2 3">
    <name type="scientific">Arboricoccus pini</name>
    <dbReference type="NCBI Taxonomy" id="1963835"/>
    <lineage>
        <taxon>Bacteria</taxon>
        <taxon>Pseudomonadati</taxon>
        <taxon>Pseudomonadota</taxon>
        <taxon>Alphaproteobacteria</taxon>
        <taxon>Geminicoccales</taxon>
        <taxon>Geminicoccaceae</taxon>
        <taxon>Arboricoccus</taxon>
    </lineage>
</organism>
<evidence type="ECO:0000313" key="3">
    <source>
        <dbReference type="Proteomes" id="UP000197065"/>
    </source>
</evidence>
<keyword evidence="1" id="KW-0812">Transmembrane</keyword>
<keyword evidence="1" id="KW-1133">Transmembrane helix</keyword>
<feature type="transmembrane region" description="Helical" evidence="1">
    <location>
        <begin position="21"/>
        <end position="44"/>
    </location>
</feature>
<keyword evidence="1" id="KW-0472">Membrane</keyword>
<accession>A0A212QRA2</accession>
<dbReference type="NCBIfam" id="TIGR02459">
    <property type="entry name" value="CbtB"/>
    <property type="match status" value="1"/>
</dbReference>
<sequence length="63" mass="6573">MAAHQVTIASTAAGTTSRASVLLQAFIAMGLGLFIVGMVGFSHIEVVHNAAHDTRHSNAFPCH</sequence>